<sequence>MGSNEAVQLELLLGYLQKEFGQKPSEALVIAETMKAWRQKPKQTFEEAYDEFYELYDKSSKPEPEAVDLFISGLQRQLRDEIYPKNTDPRSFSAIKDIGFDAEVIVMRARKHPLDEEEESDAEMTRPSKAARYEIRAVGQQPEQPPNRAKTGESGEECVESVRASVNAMKAEVIESIKEMGHGPSNPPTQEARRPPWDRNRGDVPTQRSFYGYCDWCEKQGHRWRDCREFVRGARRQRGHRLHHRQQGQTQSDWSPIM</sequence>
<name>A0A0G4G531_VITBC</name>
<gene>
    <name evidence="2" type="ORF">Vbra_2621</name>
</gene>
<feature type="compositionally biased region" description="Basic residues" evidence="1">
    <location>
        <begin position="235"/>
        <end position="246"/>
    </location>
</feature>
<accession>A0A0G4G531</accession>
<dbReference type="VEuPathDB" id="CryptoDB:Vbra_2621"/>
<proteinExistence type="predicted"/>
<evidence type="ECO:0000256" key="1">
    <source>
        <dbReference type="SAM" id="MobiDB-lite"/>
    </source>
</evidence>
<feature type="region of interest" description="Disordered" evidence="1">
    <location>
        <begin position="178"/>
        <end position="204"/>
    </location>
</feature>
<dbReference type="Proteomes" id="UP000041254">
    <property type="component" value="Unassembled WGS sequence"/>
</dbReference>
<feature type="region of interest" description="Disordered" evidence="1">
    <location>
        <begin position="136"/>
        <end position="157"/>
    </location>
</feature>
<keyword evidence="3" id="KW-1185">Reference proteome</keyword>
<organism evidence="2 3">
    <name type="scientific">Vitrella brassicaformis (strain CCMP3155)</name>
    <dbReference type="NCBI Taxonomy" id="1169540"/>
    <lineage>
        <taxon>Eukaryota</taxon>
        <taxon>Sar</taxon>
        <taxon>Alveolata</taxon>
        <taxon>Colpodellida</taxon>
        <taxon>Vitrellaceae</taxon>
        <taxon>Vitrella</taxon>
    </lineage>
</organism>
<dbReference type="InParanoid" id="A0A0G4G531"/>
<protein>
    <submittedName>
        <fullName evidence="2">Uncharacterized protein</fullName>
    </submittedName>
</protein>
<dbReference type="AlphaFoldDB" id="A0A0G4G531"/>
<feature type="region of interest" description="Disordered" evidence="1">
    <location>
        <begin position="235"/>
        <end position="258"/>
    </location>
</feature>
<dbReference type="EMBL" id="CDMY01000564">
    <property type="protein sequence ID" value="CEM23316.1"/>
    <property type="molecule type" value="Genomic_DNA"/>
</dbReference>
<evidence type="ECO:0000313" key="2">
    <source>
        <dbReference type="EMBL" id="CEM23316.1"/>
    </source>
</evidence>
<reference evidence="2 3" key="1">
    <citation type="submission" date="2014-11" db="EMBL/GenBank/DDBJ databases">
        <authorList>
            <person name="Zhu J."/>
            <person name="Qi W."/>
            <person name="Song R."/>
        </authorList>
    </citation>
    <scope>NUCLEOTIDE SEQUENCE [LARGE SCALE GENOMIC DNA]</scope>
</reference>
<feature type="compositionally biased region" description="Basic and acidic residues" evidence="1">
    <location>
        <begin position="191"/>
        <end position="202"/>
    </location>
</feature>
<evidence type="ECO:0000313" key="3">
    <source>
        <dbReference type="Proteomes" id="UP000041254"/>
    </source>
</evidence>